<dbReference type="GO" id="GO:0006862">
    <property type="term" value="P:nucleotide transport"/>
    <property type="evidence" value="ECO:0007669"/>
    <property type="project" value="InterPro"/>
</dbReference>
<evidence type="ECO:0000256" key="7">
    <source>
        <dbReference type="ARBA" id="ARBA00023136"/>
    </source>
</evidence>
<accession>A0A7J7LF73</accession>
<dbReference type="Proteomes" id="UP000541444">
    <property type="component" value="Unassembled WGS sequence"/>
</dbReference>
<dbReference type="PANTHER" id="PTHR45683">
    <property type="entry name" value="MITOCHONDRIAL NICOTINAMIDE ADENINE DINUCLEOTIDE TRANSPORTER 1-RELATED-RELATED"/>
    <property type="match status" value="1"/>
</dbReference>
<dbReference type="OrthoDB" id="10266426at2759"/>
<keyword evidence="3 9" id="KW-0813">Transport</keyword>
<protein>
    <submittedName>
        <fullName evidence="10">Uncharacterized protein</fullName>
    </submittedName>
</protein>
<dbReference type="InterPro" id="IPR018108">
    <property type="entry name" value="MCP_transmembrane"/>
</dbReference>
<dbReference type="GO" id="GO:0016020">
    <property type="term" value="C:membrane"/>
    <property type="evidence" value="ECO:0007669"/>
    <property type="project" value="UniProtKB-SubCell"/>
</dbReference>
<keyword evidence="4 8" id="KW-0812">Transmembrane</keyword>
<evidence type="ECO:0000256" key="6">
    <source>
        <dbReference type="ARBA" id="ARBA00022989"/>
    </source>
</evidence>
<keyword evidence="6" id="KW-1133">Transmembrane helix</keyword>
<dbReference type="Pfam" id="PF00153">
    <property type="entry name" value="Mito_carr"/>
    <property type="match status" value="1"/>
</dbReference>
<evidence type="ECO:0000256" key="4">
    <source>
        <dbReference type="ARBA" id="ARBA00022692"/>
    </source>
</evidence>
<proteinExistence type="inferred from homology"/>
<dbReference type="GO" id="GO:0055085">
    <property type="term" value="P:transmembrane transport"/>
    <property type="evidence" value="ECO:0007669"/>
    <property type="project" value="InterPro"/>
</dbReference>
<evidence type="ECO:0000256" key="9">
    <source>
        <dbReference type="RuleBase" id="RU000488"/>
    </source>
</evidence>
<feature type="repeat" description="Solcar" evidence="8">
    <location>
        <begin position="1"/>
        <end position="54"/>
    </location>
</feature>
<keyword evidence="5" id="KW-0677">Repeat</keyword>
<evidence type="ECO:0000256" key="2">
    <source>
        <dbReference type="ARBA" id="ARBA00006375"/>
    </source>
</evidence>
<evidence type="ECO:0000313" key="11">
    <source>
        <dbReference type="Proteomes" id="UP000541444"/>
    </source>
</evidence>
<keyword evidence="7 8" id="KW-0472">Membrane</keyword>
<evidence type="ECO:0000256" key="8">
    <source>
        <dbReference type="PROSITE-ProRule" id="PRU00282"/>
    </source>
</evidence>
<organism evidence="10 11">
    <name type="scientific">Kingdonia uniflora</name>
    <dbReference type="NCBI Taxonomy" id="39325"/>
    <lineage>
        <taxon>Eukaryota</taxon>
        <taxon>Viridiplantae</taxon>
        <taxon>Streptophyta</taxon>
        <taxon>Embryophyta</taxon>
        <taxon>Tracheophyta</taxon>
        <taxon>Spermatophyta</taxon>
        <taxon>Magnoliopsida</taxon>
        <taxon>Ranunculales</taxon>
        <taxon>Circaeasteraceae</taxon>
        <taxon>Kingdonia</taxon>
    </lineage>
</organism>
<reference evidence="10 11" key="1">
    <citation type="journal article" date="2020" name="IScience">
        <title>Genome Sequencing of the Endangered Kingdonia uniflora (Circaeasteraceae, Ranunculales) Reveals Potential Mechanisms of Evolutionary Specialization.</title>
        <authorList>
            <person name="Sun Y."/>
            <person name="Deng T."/>
            <person name="Zhang A."/>
            <person name="Moore M.J."/>
            <person name="Landis J.B."/>
            <person name="Lin N."/>
            <person name="Zhang H."/>
            <person name="Zhang X."/>
            <person name="Huang J."/>
            <person name="Zhang X."/>
            <person name="Sun H."/>
            <person name="Wang H."/>
        </authorList>
    </citation>
    <scope>NUCLEOTIDE SEQUENCE [LARGE SCALE GENOMIC DNA]</scope>
    <source>
        <strain evidence="10">TB1705</strain>
        <tissue evidence="10">Leaf</tissue>
    </source>
</reference>
<keyword evidence="11" id="KW-1185">Reference proteome</keyword>
<name>A0A7J7LF73_9MAGN</name>
<dbReference type="EMBL" id="JACGCM010002329">
    <property type="protein sequence ID" value="KAF6141316.1"/>
    <property type="molecule type" value="Genomic_DNA"/>
</dbReference>
<evidence type="ECO:0000313" key="10">
    <source>
        <dbReference type="EMBL" id="KAF6141316.1"/>
    </source>
</evidence>
<dbReference type="AlphaFoldDB" id="A0A7J7LF73"/>
<dbReference type="InterPro" id="IPR023395">
    <property type="entry name" value="MCP_dom_sf"/>
</dbReference>
<dbReference type="PROSITE" id="PS50920">
    <property type="entry name" value="SOLCAR"/>
    <property type="match status" value="1"/>
</dbReference>
<evidence type="ECO:0000256" key="5">
    <source>
        <dbReference type="ARBA" id="ARBA00022737"/>
    </source>
</evidence>
<dbReference type="Gene3D" id="1.50.40.10">
    <property type="entry name" value="Mitochondrial carrier domain"/>
    <property type="match status" value="1"/>
</dbReference>
<comment type="subcellular location">
    <subcellularLocation>
        <location evidence="1">Membrane</location>
        <topology evidence="1">Multi-pass membrane protein</topology>
    </subcellularLocation>
</comment>
<evidence type="ECO:0000256" key="3">
    <source>
        <dbReference type="ARBA" id="ARBA00022448"/>
    </source>
</evidence>
<dbReference type="InterPro" id="IPR044712">
    <property type="entry name" value="SLC25A32-like"/>
</dbReference>
<gene>
    <name evidence="10" type="ORF">GIB67_024400</name>
</gene>
<comment type="caution">
    <text evidence="10">The sequence shown here is derived from an EMBL/GenBank/DDBJ whole genome shotgun (WGS) entry which is preliminary data.</text>
</comment>
<evidence type="ECO:0000256" key="1">
    <source>
        <dbReference type="ARBA" id="ARBA00004141"/>
    </source>
</evidence>
<sequence length="91" mass="9638">MGGAVVPYRGTLSALRRISYEEGIRGLYSGLVPALAGISHVAIQFPTYETIKIYLAKRSNTTPETLGALDVAVASSVSKIAASTLTYPHEV</sequence>
<comment type="similarity">
    <text evidence="2 9">Belongs to the mitochondrial carrier (TC 2.A.29) family.</text>
</comment>
<dbReference type="SUPFAM" id="SSF103506">
    <property type="entry name" value="Mitochondrial carrier"/>
    <property type="match status" value="1"/>
</dbReference>